<comment type="caution">
    <text evidence="1">The sequence shown here is derived from an EMBL/GenBank/DDBJ whole genome shotgun (WGS) entry which is preliminary data.</text>
</comment>
<reference evidence="2" key="1">
    <citation type="journal article" date="2019" name="Int. J. Syst. Evol. Microbiol.">
        <title>The Global Catalogue of Microorganisms (GCM) 10K type strain sequencing project: providing services to taxonomists for standard genome sequencing and annotation.</title>
        <authorList>
            <consortium name="The Broad Institute Genomics Platform"/>
            <consortium name="The Broad Institute Genome Sequencing Center for Infectious Disease"/>
            <person name="Wu L."/>
            <person name="Ma J."/>
        </authorList>
    </citation>
    <scope>NUCLEOTIDE SEQUENCE [LARGE SCALE GENOMIC DNA]</scope>
    <source>
        <strain evidence="2">JCM 17329</strain>
    </source>
</reference>
<evidence type="ECO:0008006" key="3">
    <source>
        <dbReference type="Google" id="ProtNLM"/>
    </source>
</evidence>
<keyword evidence="2" id="KW-1185">Reference proteome</keyword>
<name>A0ABP7EN89_9GAMM</name>
<dbReference type="Proteomes" id="UP001501479">
    <property type="component" value="Unassembled WGS sequence"/>
</dbReference>
<evidence type="ECO:0000313" key="2">
    <source>
        <dbReference type="Proteomes" id="UP001501479"/>
    </source>
</evidence>
<protein>
    <recommendedName>
        <fullName evidence="3">ABC-type transport auxiliary lipoprotein component domain-containing protein</fullName>
    </recommendedName>
</protein>
<dbReference type="RefSeq" id="WP_344965857.1">
    <property type="nucleotide sequence ID" value="NZ_BAABDS010000048.1"/>
</dbReference>
<proteinExistence type="predicted"/>
<accession>A0ABP7EN89</accession>
<dbReference type="EMBL" id="BAABDS010000048">
    <property type="protein sequence ID" value="GAA3721660.1"/>
    <property type="molecule type" value="Genomic_DNA"/>
</dbReference>
<gene>
    <name evidence="1" type="ORF">GCM10022421_32860</name>
</gene>
<sequence>MNPCLIALPILLLTGCTPLKSLPYFNRSEPISAQTPGVAITRDQSPRLASLSFFSDTRFTANHAEPCVRELISVPEQEAGIVQYSGNDVLTTEGLLVVDKRELGLLPSRYRIRFQLAALGQLNGTRYGFSRIRVARKDALGLDNHDFTAIAPTGQTTRQVYRELRRLYQQLDACMAG</sequence>
<organism evidence="1 2">
    <name type="scientific">Oceanisphaera sediminis</name>
    <dbReference type="NCBI Taxonomy" id="981381"/>
    <lineage>
        <taxon>Bacteria</taxon>
        <taxon>Pseudomonadati</taxon>
        <taxon>Pseudomonadota</taxon>
        <taxon>Gammaproteobacteria</taxon>
        <taxon>Aeromonadales</taxon>
        <taxon>Aeromonadaceae</taxon>
        <taxon>Oceanisphaera</taxon>
    </lineage>
</organism>
<evidence type="ECO:0000313" key="1">
    <source>
        <dbReference type="EMBL" id="GAA3721660.1"/>
    </source>
</evidence>